<accession>A0ABQ6QF25</accession>
<feature type="transmembrane region" description="Helical" evidence="5">
    <location>
        <begin position="56"/>
        <end position="76"/>
    </location>
</feature>
<evidence type="ECO:0000256" key="1">
    <source>
        <dbReference type="ARBA" id="ARBA00004167"/>
    </source>
</evidence>
<dbReference type="RefSeq" id="WP_151354550.1">
    <property type="nucleotide sequence ID" value="NZ_BTRJ01000034.1"/>
</dbReference>
<dbReference type="CDD" id="cd16425">
    <property type="entry name" value="TrbF"/>
    <property type="match status" value="1"/>
</dbReference>
<organism evidence="7 8">
    <name type="scientific">Stenotrophomonas sepilia</name>
    <dbReference type="NCBI Taxonomy" id="2860290"/>
    <lineage>
        <taxon>Bacteria</taxon>
        <taxon>Pseudomonadati</taxon>
        <taxon>Pseudomonadota</taxon>
        <taxon>Gammaproteobacteria</taxon>
        <taxon>Lysobacterales</taxon>
        <taxon>Lysobacteraceae</taxon>
        <taxon>Stenotrophomonas</taxon>
        <taxon>Stenotrophomonas maltophilia group</taxon>
    </lineage>
</organism>
<protein>
    <submittedName>
        <fullName evidence="7">Conjugal transfer protein TrbF</fullName>
    </submittedName>
</protein>
<dbReference type="SUPFAM" id="SSF54427">
    <property type="entry name" value="NTF2-like"/>
    <property type="match status" value="1"/>
</dbReference>
<dbReference type="Pfam" id="PF04335">
    <property type="entry name" value="VirB8"/>
    <property type="match status" value="1"/>
</dbReference>
<keyword evidence="2 5" id="KW-0812">Transmembrane</keyword>
<comment type="subcellular location">
    <subcellularLocation>
        <location evidence="1">Membrane</location>
        <topology evidence="1">Single-pass membrane protein</topology>
    </subcellularLocation>
</comment>
<comment type="caution">
    <text evidence="7">The sequence shown here is derived from an EMBL/GenBank/DDBJ whole genome shotgun (WGS) entry which is preliminary data.</text>
</comment>
<evidence type="ECO:0000256" key="5">
    <source>
        <dbReference type="SAM" id="Phobius"/>
    </source>
</evidence>
<evidence type="ECO:0000256" key="4">
    <source>
        <dbReference type="ARBA" id="ARBA00023136"/>
    </source>
</evidence>
<dbReference type="InterPro" id="IPR035658">
    <property type="entry name" value="TrbF"/>
</dbReference>
<evidence type="ECO:0000256" key="2">
    <source>
        <dbReference type="ARBA" id="ARBA00022692"/>
    </source>
</evidence>
<evidence type="ECO:0000313" key="7">
    <source>
        <dbReference type="EMBL" id="GMR28789.1"/>
    </source>
</evidence>
<reference evidence="8" key="1">
    <citation type="submission" date="2023-07" db="EMBL/GenBank/DDBJ databases">
        <title>Genome sequence of Stenotrophomonas sp. Alg010 isolated from Sargassum waste.</title>
        <authorList>
            <person name="Mohapatra"/>
            <person name="B.R."/>
        </authorList>
    </citation>
    <scope>NUCLEOTIDE SEQUENCE [LARGE SCALE GENOMIC DNA]</scope>
    <source>
        <strain evidence="8">Alg010</strain>
    </source>
</reference>
<dbReference type="InterPro" id="IPR032710">
    <property type="entry name" value="NTF2-like_dom_sf"/>
</dbReference>
<name>A0ABQ6QF25_9GAMM</name>
<dbReference type="EMBL" id="BTRJ01000034">
    <property type="protein sequence ID" value="GMR28789.1"/>
    <property type="molecule type" value="Genomic_DNA"/>
</dbReference>
<dbReference type="Gene3D" id="3.10.450.230">
    <property type="entry name" value="VirB8 protein"/>
    <property type="match status" value="1"/>
</dbReference>
<dbReference type="InterPro" id="IPR007430">
    <property type="entry name" value="VirB8"/>
</dbReference>
<dbReference type="Proteomes" id="UP001306668">
    <property type="component" value="Unassembled WGS sequence"/>
</dbReference>
<evidence type="ECO:0000256" key="3">
    <source>
        <dbReference type="ARBA" id="ARBA00022989"/>
    </source>
</evidence>
<keyword evidence="8" id="KW-1185">Reference proteome</keyword>
<gene>
    <name evidence="7" type="ORF">STENOSP10_30100</name>
</gene>
<sequence length="246" mass="26768">MFKRKGNGGAGPAAAKEPATKAAAAPRLAAPTSPYAAAKAEFNDIYGNLVVQAKNWRAVAVSSIAIALIAVAGLAVRANQSKFIPYVVEVDKFGAAQAVGFANKGEHNDERIIRAFLNRFIKDARMVTFDPAVQKETVNRVFSVLANNTAASAKMSEFYATTNPFTRGQNEGVEADVSSILRISDKSWTIAWTERTRDPSGTVRNEGIWKATVTIAFNAPTEEKQVLVNPLGMYVVDFDWRQELQK</sequence>
<keyword evidence="4 5" id="KW-0472">Membrane</keyword>
<evidence type="ECO:0000313" key="8">
    <source>
        <dbReference type="Proteomes" id="UP001306668"/>
    </source>
</evidence>
<dbReference type="NCBIfam" id="NF010446">
    <property type="entry name" value="PRK13872.1"/>
    <property type="match status" value="1"/>
</dbReference>
<evidence type="ECO:0000259" key="6">
    <source>
        <dbReference type="Pfam" id="PF04335"/>
    </source>
</evidence>
<feature type="domain" description="Bacterial virulence protein VirB8" evidence="6">
    <location>
        <begin position="39"/>
        <end position="243"/>
    </location>
</feature>
<proteinExistence type="predicted"/>
<keyword evidence="3 5" id="KW-1133">Transmembrane helix</keyword>